<comment type="function">
    <text evidence="12">The coatomer is a cytosolic protein complex that binds to dilysine motifs and reversibly associates with Golgi non-clathrin-coated vesicles, which further mediate biosynthetic protein transport from the ER, via the Golgi up to the trans Golgi network.</text>
</comment>
<evidence type="ECO:0000256" key="11">
    <source>
        <dbReference type="ARBA" id="ARBA00023329"/>
    </source>
</evidence>
<feature type="repeat" description="WD" evidence="13">
    <location>
        <begin position="5"/>
        <end position="46"/>
    </location>
</feature>
<dbReference type="PANTHER" id="PTHR19876">
    <property type="entry name" value="COATOMER"/>
    <property type="match status" value="1"/>
</dbReference>
<dbReference type="InterPro" id="IPR006692">
    <property type="entry name" value="Beta-prop_COPA/B_2nd"/>
</dbReference>
<accession>A0A8J2X1H8</accession>
<dbReference type="PANTHER" id="PTHR19876:SF1">
    <property type="entry name" value="COATOMER SUBUNIT ALPHA"/>
    <property type="match status" value="1"/>
</dbReference>
<feature type="repeat" description="WD" evidence="13">
    <location>
        <begin position="131"/>
        <end position="164"/>
    </location>
</feature>
<evidence type="ECO:0000259" key="15">
    <source>
        <dbReference type="Pfam" id="PF04053"/>
    </source>
</evidence>
<dbReference type="Pfam" id="PF00400">
    <property type="entry name" value="WD40"/>
    <property type="match status" value="6"/>
</dbReference>
<dbReference type="Pfam" id="PF06957">
    <property type="entry name" value="COPI_C"/>
    <property type="match status" value="1"/>
</dbReference>
<dbReference type="InterPro" id="IPR019775">
    <property type="entry name" value="WD40_repeat_CS"/>
</dbReference>
<organism evidence="18 19">
    <name type="scientific">Pelagomonas calceolata</name>
    <dbReference type="NCBI Taxonomy" id="35677"/>
    <lineage>
        <taxon>Eukaryota</taxon>
        <taxon>Sar</taxon>
        <taxon>Stramenopiles</taxon>
        <taxon>Ochrophyta</taxon>
        <taxon>Pelagophyceae</taxon>
        <taxon>Pelagomonadales</taxon>
        <taxon>Pelagomonadaceae</taxon>
        <taxon>Pelagomonas</taxon>
    </lineage>
</organism>
<dbReference type="InterPro" id="IPR020472">
    <property type="entry name" value="WD40_PAC1"/>
</dbReference>
<dbReference type="PRINTS" id="PR00320">
    <property type="entry name" value="GPROTEINBRPT"/>
</dbReference>
<evidence type="ECO:0000256" key="7">
    <source>
        <dbReference type="ARBA" id="ARBA00022892"/>
    </source>
</evidence>
<name>A0A8J2X1H8_9STRA</name>
<evidence type="ECO:0000256" key="3">
    <source>
        <dbReference type="ARBA" id="ARBA00022448"/>
    </source>
</evidence>
<dbReference type="CDD" id="cd00200">
    <property type="entry name" value="WD40"/>
    <property type="match status" value="1"/>
</dbReference>
<dbReference type="Gene3D" id="2.130.10.10">
    <property type="entry name" value="YVTN repeat-like/Quinoprotein amine dehydrogenase"/>
    <property type="match status" value="1"/>
</dbReference>
<dbReference type="PROSITE" id="PS50082">
    <property type="entry name" value="WD_REPEATS_2"/>
    <property type="match status" value="6"/>
</dbReference>
<dbReference type="EMBL" id="CAKKNE010000005">
    <property type="protein sequence ID" value="CAH0376359.1"/>
    <property type="molecule type" value="Genomic_DNA"/>
</dbReference>
<dbReference type="InterPro" id="IPR016391">
    <property type="entry name" value="Coatomer_asu"/>
</dbReference>
<dbReference type="Pfam" id="PF23953">
    <property type="entry name" value="TPR_COPA_B"/>
    <property type="match status" value="1"/>
</dbReference>
<evidence type="ECO:0000256" key="6">
    <source>
        <dbReference type="ARBA" id="ARBA00022737"/>
    </source>
</evidence>
<feature type="domain" description="Coatomer alpha subunit C-terminal" evidence="16">
    <location>
        <begin position="862"/>
        <end position="1238"/>
    </location>
</feature>
<dbReference type="InterPro" id="IPR010714">
    <property type="entry name" value="Coatomer_asu_C"/>
</dbReference>
<evidence type="ECO:0000256" key="2">
    <source>
        <dbReference type="ARBA" id="ARBA00004347"/>
    </source>
</evidence>
<keyword evidence="4 12" id="KW-0963">Cytoplasm</keyword>
<keyword evidence="3 12" id="KW-0813">Transport</keyword>
<dbReference type="AlphaFoldDB" id="A0A8J2X1H8"/>
<evidence type="ECO:0000256" key="9">
    <source>
        <dbReference type="ARBA" id="ARBA00023034"/>
    </source>
</evidence>
<comment type="caution">
    <text evidence="18">The sequence shown here is derived from an EMBL/GenBank/DDBJ whole genome shotgun (WGS) entry which is preliminary data.</text>
</comment>
<keyword evidence="8 12" id="KW-0653">Protein transport</keyword>
<dbReference type="FunFam" id="1.25.40.470:FF:000002">
    <property type="entry name" value="Coatomer subunit alpha"/>
    <property type="match status" value="1"/>
</dbReference>
<dbReference type="Proteomes" id="UP000789595">
    <property type="component" value="Unassembled WGS sequence"/>
</dbReference>
<dbReference type="InterPro" id="IPR047312">
    <property type="entry name" value="Coatomer_alpha_WD-assoc_reg"/>
</dbReference>
<evidence type="ECO:0000259" key="16">
    <source>
        <dbReference type="Pfam" id="PF06957"/>
    </source>
</evidence>
<dbReference type="Pfam" id="PF04053">
    <property type="entry name" value="B-prop_COPA_B_2nd"/>
    <property type="match status" value="1"/>
</dbReference>
<keyword evidence="7 12" id="KW-0931">ER-Golgi transport</keyword>
<sequence length="1245" mass="140669">MLTKFESKSNRVKGLAFHPQRPWILTSLHNGVIQLWDYRMGTLLERFDEHDGPVRGIDFHHVQPLLVSGGDDYRIKVWDYKLRRCLFTLLGHLDYIRTVNFHGEYPWVVSASDDQTIRIWNWQSRSCVSVLTGHNHYVMCASFHPQDDLIVSASLDQTVRVWDITGLRKKTVRGPPVAIGTHITSSSLQELGASSTSASSVVSRVNADLFGGNDAIVKYVLEGHDRGVNWASFHPTLPLVISGADDRQVKLWRMNETKAWEVDTMRGHSNNVSCVVFHPKHELIVSNSEDRSIRVWDISKRLGVQTFRRENDRFWILAAHPVQNLLAAGHDSGMIVFKLERERPAFGSHLDTLFYVKDRYLRIHEYSTRRDLPMLSLRRPTGHAQNGVCAGPRSLEYNTMNPSEHNVILFSQQDGGSFELLVFPGDVIASNQQGESSDLKRGLALSAVFLSRNRFAVLDKNRQIIIKDLNNEKRKSVPPPNPSTDCMFFAGTSGRLLLRTDDRVMLFEPQSRRVLAELQVARIKYVIWNQDCSRVALLSKHGITIASRDLEQLCSVTETVRVKGGGWDDRIFLYTTLNHVKYCLTNGDTGIIRTLDVPVYITRANQKQLYCLDRELKHCILSVDNTEAVFKLALEDKNYLEVMNMIKHSKLCGKAIIVYLQEKGYPEVALHFVDDLQTRFKLALACGNIEVAMNTAYEIGDDECWHRLGMEALRQGNHQVVEMSYQRTKNFERLSFLYLLTGNIEKLRKMLKIAEMRRDIMGRFHNSLFLGDATERTRVLEEAGQSPLAYVTAVSHGMLEEAGRIKELLQSAGRPIPIVLHNSQLMQPPTPILRSDNWPLLAIPKSTFRNSYEDQSEHGDTVDHTSSPGWDADLDLDEHDVKVDEVEAESDEVGGWGEDLDIDDAANEDADYASSNLKADEAVSRTYIVPVAGICPENRWCKNSAHAADHAAAGSFGSSMNYLNRQISIVNFSPMRGRFLVLHAASKSSVPGLPLSSSYEIAMLRDGNVANGSCFPRIANSMPQLIDALRNSYRLFQKGNFQASRERFHHILRCIPLIIAESRSHANEVRELMDITREYVTAIRLKHANAIEKGVRQMELSAYFTHCNLQPAHLALALNLAMTQAYKGGNFITAASFARRLLDLPDSSAQGKSELHNKAQTVLQKSEQKARNEFKLNYDERNPFEINCKSLDPIYRGSQLERCSFCKSAYTNSMKGHICSTCNIALIGIETLGLVTQTQVKGHYN</sequence>
<dbReference type="GO" id="GO:0030126">
    <property type="term" value="C:COPI vesicle coat"/>
    <property type="evidence" value="ECO:0007669"/>
    <property type="project" value="UniProtKB-UniRule"/>
</dbReference>
<feature type="repeat" description="WD" evidence="13">
    <location>
        <begin position="265"/>
        <end position="306"/>
    </location>
</feature>
<keyword evidence="9 12" id="KW-0333">Golgi apparatus</keyword>
<dbReference type="GO" id="GO:0006890">
    <property type="term" value="P:retrograde vesicle-mediated transport, Golgi to endoplasmic reticulum"/>
    <property type="evidence" value="ECO:0007669"/>
    <property type="project" value="TreeGrafter"/>
</dbReference>
<evidence type="ECO:0000256" key="1">
    <source>
        <dbReference type="ARBA" id="ARBA00004255"/>
    </source>
</evidence>
<dbReference type="PIRSF" id="PIRSF003354">
    <property type="entry name" value="Coatomer_alpha_subunit"/>
    <property type="match status" value="1"/>
</dbReference>
<dbReference type="CDD" id="cd22948">
    <property type="entry name" value="Coatomer_WDAD_alpha"/>
    <property type="match status" value="1"/>
</dbReference>
<evidence type="ECO:0000256" key="13">
    <source>
        <dbReference type="PROSITE-ProRule" id="PRU00221"/>
    </source>
</evidence>
<keyword evidence="19" id="KW-1185">Reference proteome</keyword>
<evidence type="ECO:0000256" key="4">
    <source>
        <dbReference type="ARBA" id="ARBA00022490"/>
    </source>
</evidence>
<protein>
    <recommendedName>
        <fullName evidence="12">Coatomer subunit alpha</fullName>
    </recommendedName>
</protein>
<comment type="subcellular location">
    <subcellularLocation>
        <location evidence="12">Cytoplasm</location>
    </subcellularLocation>
    <subcellularLocation>
        <location evidence="1 12">Golgi apparatus membrane</location>
        <topology evidence="1 12">Peripheral membrane protein</topology>
        <orientation evidence="1">Cytoplasmic side</orientation>
    </subcellularLocation>
    <subcellularLocation>
        <location evidence="2">Cytoplasmic vesicle</location>
        <location evidence="2">COPI-coated vesicle membrane</location>
        <topology evidence="2">Peripheral membrane protein</topology>
        <orientation evidence="2">Cytoplasmic side</orientation>
    </subcellularLocation>
</comment>
<evidence type="ECO:0000256" key="10">
    <source>
        <dbReference type="ARBA" id="ARBA00023136"/>
    </source>
</evidence>
<dbReference type="GO" id="GO:0005198">
    <property type="term" value="F:structural molecule activity"/>
    <property type="evidence" value="ECO:0007669"/>
    <property type="project" value="InterPro"/>
</dbReference>
<evidence type="ECO:0000256" key="5">
    <source>
        <dbReference type="ARBA" id="ARBA00022574"/>
    </source>
</evidence>
<dbReference type="GO" id="GO:0000139">
    <property type="term" value="C:Golgi membrane"/>
    <property type="evidence" value="ECO:0007669"/>
    <property type="project" value="UniProtKB-SubCell"/>
</dbReference>
<dbReference type="OrthoDB" id="10261470at2759"/>
<evidence type="ECO:0000256" key="12">
    <source>
        <dbReference type="PIRNR" id="PIRNR003354"/>
    </source>
</evidence>
<dbReference type="GO" id="GO:0006888">
    <property type="term" value="P:endoplasmic reticulum to Golgi vesicle-mediated transport"/>
    <property type="evidence" value="ECO:0007669"/>
    <property type="project" value="InterPro"/>
</dbReference>
<dbReference type="GO" id="GO:0006891">
    <property type="term" value="P:intra-Golgi vesicle-mediated transport"/>
    <property type="evidence" value="ECO:0007669"/>
    <property type="project" value="TreeGrafter"/>
</dbReference>
<dbReference type="InterPro" id="IPR011048">
    <property type="entry name" value="Haem_d1_sf"/>
</dbReference>
<feature type="compositionally biased region" description="Basic and acidic residues" evidence="14">
    <location>
        <begin position="851"/>
        <end position="863"/>
    </location>
</feature>
<dbReference type="InterPro" id="IPR001680">
    <property type="entry name" value="WD40_rpt"/>
</dbReference>
<dbReference type="PROSITE" id="PS50294">
    <property type="entry name" value="WD_REPEATS_REGION"/>
    <property type="match status" value="5"/>
</dbReference>
<dbReference type="InterPro" id="IPR015943">
    <property type="entry name" value="WD40/YVTN_repeat-like_dom_sf"/>
</dbReference>
<feature type="repeat" description="WD" evidence="13">
    <location>
        <begin position="89"/>
        <end position="130"/>
    </location>
</feature>
<feature type="repeat" description="WD" evidence="13">
    <location>
        <begin position="47"/>
        <end position="88"/>
    </location>
</feature>
<dbReference type="Gene3D" id="1.25.40.470">
    <property type="match status" value="1"/>
</dbReference>
<dbReference type="SMART" id="SM00320">
    <property type="entry name" value="WD40"/>
    <property type="match status" value="7"/>
</dbReference>
<dbReference type="FunFam" id="2.130.10.10:FF:000010">
    <property type="entry name" value="Coatomer subunit alpha"/>
    <property type="match status" value="1"/>
</dbReference>
<dbReference type="PROSITE" id="PS00678">
    <property type="entry name" value="WD_REPEATS_1"/>
    <property type="match status" value="1"/>
</dbReference>
<feature type="region of interest" description="Disordered" evidence="14">
    <location>
        <begin position="851"/>
        <end position="872"/>
    </location>
</feature>
<keyword evidence="11" id="KW-0968">Cytoplasmic vesicle</keyword>
<feature type="domain" description="COPA/B second beta-propeller" evidence="15">
    <location>
        <begin position="370"/>
        <end position="613"/>
    </location>
</feature>
<evidence type="ECO:0000313" key="19">
    <source>
        <dbReference type="Proteomes" id="UP000789595"/>
    </source>
</evidence>
<dbReference type="SUPFAM" id="SSF50978">
    <property type="entry name" value="WD40 repeat-like"/>
    <property type="match status" value="1"/>
</dbReference>
<evidence type="ECO:0000256" key="14">
    <source>
        <dbReference type="SAM" id="MobiDB-lite"/>
    </source>
</evidence>
<feature type="domain" description="COPA/B TPR" evidence="17">
    <location>
        <begin position="654"/>
        <end position="796"/>
    </location>
</feature>
<dbReference type="InterPro" id="IPR036322">
    <property type="entry name" value="WD40_repeat_dom_sf"/>
</dbReference>
<keyword evidence="10 12" id="KW-0472">Membrane</keyword>
<gene>
    <name evidence="18" type="ORF">PECAL_5P09340</name>
</gene>
<feature type="repeat" description="WD" evidence="13">
    <location>
        <begin position="221"/>
        <end position="262"/>
    </location>
</feature>
<keyword evidence="6" id="KW-0677">Repeat</keyword>
<reference evidence="18" key="1">
    <citation type="submission" date="2021-11" db="EMBL/GenBank/DDBJ databases">
        <authorList>
            <consortium name="Genoscope - CEA"/>
            <person name="William W."/>
        </authorList>
    </citation>
    <scope>NUCLEOTIDE SEQUENCE</scope>
</reference>
<evidence type="ECO:0000259" key="17">
    <source>
        <dbReference type="Pfam" id="PF23953"/>
    </source>
</evidence>
<dbReference type="InterPro" id="IPR056176">
    <property type="entry name" value="TPR_COPA_B"/>
</dbReference>
<dbReference type="SUPFAM" id="SSF51004">
    <property type="entry name" value="C-terminal (heme d1) domain of cytochrome cd1-nitrite reductase"/>
    <property type="match status" value="1"/>
</dbReference>
<dbReference type="InterPro" id="IPR050844">
    <property type="entry name" value="Coatomer_complex_subunit"/>
</dbReference>
<keyword evidence="5 13" id="KW-0853">WD repeat</keyword>
<dbReference type="GO" id="GO:0006886">
    <property type="term" value="P:intracellular protein transport"/>
    <property type="evidence" value="ECO:0007669"/>
    <property type="project" value="UniProtKB-UniRule"/>
</dbReference>
<proteinExistence type="predicted"/>
<evidence type="ECO:0000313" key="18">
    <source>
        <dbReference type="EMBL" id="CAH0376359.1"/>
    </source>
</evidence>
<comment type="subunit">
    <text evidence="12">Oligomeric complex that consists of at least the alpha, beta, beta', gamma, delta, epsilon and zeta subunits.</text>
</comment>
<evidence type="ECO:0000256" key="8">
    <source>
        <dbReference type="ARBA" id="ARBA00022927"/>
    </source>
</evidence>